<comment type="caution">
    <text evidence="1">The sequence shown here is derived from an EMBL/GenBank/DDBJ whole genome shotgun (WGS) entry which is preliminary data.</text>
</comment>
<evidence type="ECO:0000313" key="2">
    <source>
        <dbReference type="Proteomes" id="UP000003438"/>
    </source>
</evidence>
<dbReference type="OrthoDB" id="1494005at2"/>
<keyword evidence="2" id="KW-1185">Reference proteome</keyword>
<dbReference type="eggNOG" id="ENOG5032UY9">
    <property type="taxonomic scope" value="Bacteria"/>
</dbReference>
<proteinExistence type="predicted"/>
<protein>
    <submittedName>
        <fullName evidence="1">Uncharacterized protein</fullName>
    </submittedName>
</protein>
<organism evidence="1 2">
    <name type="scientific">Subdoligranulum variabile DSM 15176</name>
    <dbReference type="NCBI Taxonomy" id="411471"/>
    <lineage>
        <taxon>Bacteria</taxon>
        <taxon>Bacillati</taxon>
        <taxon>Bacillota</taxon>
        <taxon>Clostridia</taxon>
        <taxon>Eubacteriales</taxon>
        <taxon>Oscillospiraceae</taxon>
        <taxon>Subdoligranulum</taxon>
    </lineage>
</organism>
<dbReference type="EMBL" id="ACBY02000054">
    <property type="protein sequence ID" value="EFB74866.1"/>
    <property type="molecule type" value="Genomic_DNA"/>
</dbReference>
<accession>D1PR19</accession>
<dbReference type="Proteomes" id="UP000003438">
    <property type="component" value="Unassembled WGS sequence"/>
</dbReference>
<name>D1PR19_9FIRM</name>
<gene>
    <name evidence="1" type="ORF">SUBVAR_06846</name>
</gene>
<dbReference type="STRING" id="411471.SUBVAR_06846"/>
<dbReference type="HOGENOM" id="CLU_146511_0_0_9"/>
<evidence type="ECO:0000313" key="1">
    <source>
        <dbReference type="EMBL" id="EFB74866.1"/>
    </source>
</evidence>
<sequence length="154" mass="17776">MNWKEIITAEDREQFLEAVQDLHDSCIVQAVYTPSTYVEENGAMQPINTHSQLVITLQQQILGGGRNTIDLRFEEIVLFRLFPRPPRYDSIIYDCTLLRRDGLFYWADFHTSRIDASFGSIDLSDPGKGAGTWVVAKKMFWKMEQTGWKRTPEG</sequence>
<dbReference type="AlphaFoldDB" id="D1PR19"/>
<dbReference type="RefSeq" id="WP_007048197.1">
    <property type="nucleotide sequence ID" value="NZ_GG704770.1"/>
</dbReference>
<reference evidence="1" key="1">
    <citation type="submission" date="2009-12" db="EMBL/GenBank/DDBJ databases">
        <authorList>
            <person name="Weinstock G."/>
            <person name="Sodergren E."/>
            <person name="Clifton S."/>
            <person name="Fulton L."/>
            <person name="Fulton B."/>
            <person name="Courtney L."/>
            <person name="Fronick C."/>
            <person name="Harrison M."/>
            <person name="Strong C."/>
            <person name="Farmer C."/>
            <person name="Delahaunty K."/>
            <person name="Markovic C."/>
            <person name="Hall O."/>
            <person name="Minx P."/>
            <person name="Tomlinson C."/>
            <person name="Mitreva M."/>
            <person name="Nelson J."/>
            <person name="Hou S."/>
            <person name="Wollam A."/>
            <person name="Pepin K.H."/>
            <person name="Johnson M."/>
            <person name="Bhonagiri V."/>
            <person name="Nash W.E."/>
            <person name="Warren W."/>
            <person name="Chinwalla A."/>
            <person name="Mardis E.R."/>
            <person name="Wilson R.K."/>
        </authorList>
    </citation>
    <scope>NUCLEOTIDE SEQUENCE [LARGE SCALE GENOMIC DNA]</scope>
    <source>
        <strain evidence="1">DSM 15176</strain>
    </source>
</reference>